<dbReference type="Proteomes" id="UP000262954">
    <property type="component" value="Unassembled WGS sequence"/>
</dbReference>
<sequence length="239" mass="27538">MEAWRRIQTIMEEEGLNKNSFSKAIGMTNNVTITRIINEKRSPSRSTCEKIAKAFPKYNLHWMLTGEGNRLNGSIDECDILCNNDAKIIPATNFMNVPLIPVRASAGYLTGYGDTEYIDTLPTIPVIVDRTYHGRYRCFEVDGDSMDDGTRDAICDKDIVLGREVKQEFWKCKLHINDWDFIIIHKDGVTIKRIIEHDTEAGIIKCHPLNPMYNDFELSLNEVYELYNVIKIVDRSTRR</sequence>
<evidence type="ECO:0000313" key="6">
    <source>
        <dbReference type="Proteomes" id="UP000262954"/>
    </source>
</evidence>
<evidence type="ECO:0000256" key="3">
    <source>
        <dbReference type="ARBA" id="ARBA00023163"/>
    </source>
</evidence>
<dbReference type="CDD" id="cd06529">
    <property type="entry name" value="S24_LexA-like"/>
    <property type="match status" value="1"/>
</dbReference>
<evidence type="ECO:0000259" key="4">
    <source>
        <dbReference type="PROSITE" id="PS50943"/>
    </source>
</evidence>
<dbReference type="InterPro" id="IPR015927">
    <property type="entry name" value="Peptidase_S24_S26A/B/C"/>
</dbReference>
<comment type="caution">
    <text evidence="5">The sequence shown here is derived from an EMBL/GenBank/DDBJ whole genome shotgun (WGS) entry which is preliminary data.</text>
</comment>
<evidence type="ECO:0000256" key="1">
    <source>
        <dbReference type="ARBA" id="ARBA00023015"/>
    </source>
</evidence>
<accession>A0A354M575</accession>
<keyword evidence="2" id="KW-0238">DNA-binding</keyword>
<organism evidence="5 6">
    <name type="scientific">Coprobacter fastidiosus</name>
    <dbReference type="NCBI Taxonomy" id="1099853"/>
    <lineage>
        <taxon>Bacteria</taxon>
        <taxon>Pseudomonadati</taxon>
        <taxon>Bacteroidota</taxon>
        <taxon>Bacteroidia</taxon>
        <taxon>Bacteroidales</taxon>
        <taxon>Barnesiellaceae</taxon>
        <taxon>Coprobacter</taxon>
    </lineage>
</organism>
<dbReference type="Gene3D" id="1.10.260.40">
    <property type="entry name" value="lambda repressor-like DNA-binding domains"/>
    <property type="match status" value="1"/>
</dbReference>
<dbReference type="EMBL" id="DNWC01000153">
    <property type="protein sequence ID" value="HBJ09664.1"/>
    <property type="molecule type" value="Genomic_DNA"/>
</dbReference>
<dbReference type="PANTHER" id="PTHR40661:SF1">
    <property type="entry name" value="HTH CRO_C1-TYPE DOMAIN-CONTAINING PROTEIN"/>
    <property type="match status" value="1"/>
</dbReference>
<dbReference type="CDD" id="cd00093">
    <property type="entry name" value="HTH_XRE"/>
    <property type="match status" value="1"/>
</dbReference>
<dbReference type="Pfam" id="PF01381">
    <property type="entry name" value="HTH_3"/>
    <property type="match status" value="1"/>
</dbReference>
<dbReference type="AlphaFoldDB" id="A0A354M575"/>
<dbReference type="Gene3D" id="2.10.109.10">
    <property type="entry name" value="Umud Fragment, subunit A"/>
    <property type="match status" value="1"/>
</dbReference>
<reference evidence="5 6" key="1">
    <citation type="journal article" date="2018" name="Nat. Biotechnol.">
        <title>A standardized bacterial taxonomy based on genome phylogeny substantially revises the tree of life.</title>
        <authorList>
            <person name="Parks D.H."/>
            <person name="Chuvochina M."/>
            <person name="Waite D.W."/>
            <person name="Rinke C."/>
            <person name="Skarshewski A."/>
            <person name="Chaumeil P.A."/>
            <person name="Hugenholtz P."/>
        </authorList>
    </citation>
    <scope>NUCLEOTIDE SEQUENCE [LARGE SCALE GENOMIC DNA]</scope>
    <source>
        <strain evidence="5">UBA11482</strain>
    </source>
</reference>
<dbReference type="PROSITE" id="PS50943">
    <property type="entry name" value="HTH_CROC1"/>
    <property type="match status" value="1"/>
</dbReference>
<dbReference type="SUPFAM" id="SSF47413">
    <property type="entry name" value="lambda repressor-like DNA-binding domains"/>
    <property type="match status" value="1"/>
</dbReference>
<dbReference type="InterPro" id="IPR001387">
    <property type="entry name" value="Cro/C1-type_HTH"/>
</dbReference>
<dbReference type="RefSeq" id="WP_022391031.1">
    <property type="nucleotide sequence ID" value="NZ_CAUCGY010000022.1"/>
</dbReference>
<dbReference type="InterPro" id="IPR039418">
    <property type="entry name" value="LexA-like"/>
</dbReference>
<dbReference type="SMART" id="SM00530">
    <property type="entry name" value="HTH_XRE"/>
    <property type="match status" value="1"/>
</dbReference>
<evidence type="ECO:0000256" key="2">
    <source>
        <dbReference type="ARBA" id="ARBA00023125"/>
    </source>
</evidence>
<evidence type="ECO:0000313" key="5">
    <source>
        <dbReference type="EMBL" id="HBJ09664.1"/>
    </source>
</evidence>
<dbReference type="InterPro" id="IPR036286">
    <property type="entry name" value="LexA/Signal_pep-like_sf"/>
</dbReference>
<gene>
    <name evidence="5" type="ORF">DDY73_11755</name>
</gene>
<keyword evidence="3" id="KW-0804">Transcription</keyword>
<dbReference type="GO" id="GO:0003677">
    <property type="term" value="F:DNA binding"/>
    <property type="evidence" value="ECO:0007669"/>
    <property type="project" value="UniProtKB-KW"/>
</dbReference>
<dbReference type="PANTHER" id="PTHR40661">
    <property type="match status" value="1"/>
</dbReference>
<protein>
    <submittedName>
        <fullName evidence="5">Helix-turn-helix domain-containing protein</fullName>
    </submittedName>
</protein>
<dbReference type="InterPro" id="IPR010982">
    <property type="entry name" value="Lambda_DNA-bd_dom_sf"/>
</dbReference>
<dbReference type="SUPFAM" id="SSF51306">
    <property type="entry name" value="LexA/Signal peptidase"/>
    <property type="match status" value="1"/>
</dbReference>
<proteinExistence type="predicted"/>
<dbReference type="Pfam" id="PF00717">
    <property type="entry name" value="Peptidase_S24"/>
    <property type="match status" value="1"/>
</dbReference>
<name>A0A354M575_9BACT</name>
<feature type="domain" description="HTH cro/C1-type" evidence="4">
    <location>
        <begin position="7"/>
        <end position="63"/>
    </location>
</feature>
<keyword evidence="1" id="KW-0805">Transcription regulation</keyword>